<dbReference type="GO" id="GO:0006094">
    <property type="term" value="P:gluconeogenesis"/>
    <property type="evidence" value="ECO:0007669"/>
    <property type="project" value="TreeGrafter"/>
</dbReference>
<comment type="catalytic activity">
    <reaction evidence="1 14">
        <text>(2R)-3-phosphoglycerate + ATP = (2R)-3-phospho-glyceroyl phosphate + ADP</text>
        <dbReference type="Rhea" id="RHEA:14801"/>
        <dbReference type="ChEBI" id="CHEBI:30616"/>
        <dbReference type="ChEBI" id="CHEBI:57604"/>
        <dbReference type="ChEBI" id="CHEBI:58272"/>
        <dbReference type="ChEBI" id="CHEBI:456216"/>
        <dbReference type="EC" id="2.7.2.3"/>
    </reaction>
</comment>
<evidence type="ECO:0000256" key="13">
    <source>
        <dbReference type="PIRSR" id="PIRSR000724-2"/>
    </source>
</evidence>
<dbReference type="SUPFAM" id="SSF53748">
    <property type="entry name" value="Phosphoglycerate kinase"/>
    <property type="match status" value="1"/>
</dbReference>
<keyword evidence="10 13" id="KW-0067">ATP-binding</keyword>
<keyword evidence="9 14" id="KW-0418">Kinase</keyword>
<evidence type="ECO:0000256" key="8">
    <source>
        <dbReference type="ARBA" id="ARBA00022741"/>
    </source>
</evidence>
<dbReference type="Proteomes" id="UP000033385">
    <property type="component" value="Unassembled WGS sequence"/>
</dbReference>
<keyword evidence="7 14" id="KW-0808">Transferase</keyword>
<feature type="binding site" evidence="13">
    <location>
        <position position="320"/>
    </location>
    <ligand>
        <name>ATP</name>
        <dbReference type="ChEBI" id="CHEBI:30616"/>
    </ligand>
</feature>
<evidence type="ECO:0000256" key="1">
    <source>
        <dbReference type="ARBA" id="ARBA00000642"/>
    </source>
</evidence>
<dbReference type="GO" id="GO:0005829">
    <property type="term" value="C:cytosol"/>
    <property type="evidence" value="ECO:0007669"/>
    <property type="project" value="TreeGrafter"/>
</dbReference>
<dbReference type="PANTHER" id="PTHR11406">
    <property type="entry name" value="PHOSPHOGLYCERATE KINASE"/>
    <property type="match status" value="1"/>
</dbReference>
<dbReference type="InterPro" id="IPR015824">
    <property type="entry name" value="Phosphoglycerate_kinase_N"/>
</dbReference>
<keyword evidence="8" id="KW-0547">Nucleotide-binding</keyword>
<comment type="subunit">
    <text evidence="4">Monomer.</text>
</comment>
<keyword evidence="11" id="KW-0324">Glycolysis</keyword>
<evidence type="ECO:0000256" key="4">
    <source>
        <dbReference type="ARBA" id="ARBA00011245"/>
    </source>
</evidence>
<evidence type="ECO:0000256" key="3">
    <source>
        <dbReference type="ARBA" id="ARBA00008982"/>
    </source>
</evidence>
<feature type="binding site" evidence="12">
    <location>
        <begin position="25"/>
        <end position="27"/>
    </location>
    <ligand>
        <name>substrate</name>
    </ligand>
</feature>
<accession>A0A0F3NGV2</accession>
<proteinExistence type="inferred from homology"/>
<evidence type="ECO:0000256" key="9">
    <source>
        <dbReference type="ARBA" id="ARBA00022777"/>
    </source>
</evidence>
<dbReference type="AlphaFoldDB" id="A0A0F3NGV2"/>
<feature type="binding site" evidence="12">
    <location>
        <position position="121"/>
    </location>
    <ligand>
        <name>(2R)-3-phosphoglycerate</name>
        <dbReference type="ChEBI" id="CHEBI:58272"/>
    </ligand>
</feature>
<dbReference type="GO" id="GO:0043531">
    <property type="term" value="F:ADP binding"/>
    <property type="evidence" value="ECO:0007669"/>
    <property type="project" value="TreeGrafter"/>
</dbReference>
<name>A0A0F3NGV2_ANAPH</name>
<evidence type="ECO:0000256" key="6">
    <source>
        <dbReference type="ARBA" id="ARBA00016471"/>
    </source>
</evidence>
<organism evidence="15 16">
    <name type="scientific">Anaplasma phagocytophilum str. ApNP</name>
    <dbReference type="NCBI Taxonomy" id="1359153"/>
    <lineage>
        <taxon>Bacteria</taxon>
        <taxon>Pseudomonadati</taxon>
        <taxon>Pseudomonadota</taxon>
        <taxon>Alphaproteobacteria</taxon>
        <taxon>Rickettsiales</taxon>
        <taxon>Anaplasmataceae</taxon>
        <taxon>Anaplasma</taxon>
        <taxon>phagocytophilum group</taxon>
    </lineage>
</organism>
<comment type="pathway">
    <text evidence="2">Carbohydrate degradation; glycolysis; pyruvate from D-glyceraldehyde 3-phosphate: step 2/5.</text>
</comment>
<evidence type="ECO:0000313" key="15">
    <source>
        <dbReference type="EMBL" id="KJV66942.1"/>
    </source>
</evidence>
<dbReference type="PROSITE" id="PS00111">
    <property type="entry name" value="PGLYCERATE_KINASE"/>
    <property type="match status" value="1"/>
</dbReference>
<evidence type="ECO:0000256" key="5">
    <source>
        <dbReference type="ARBA" id="ARBA00013061"/>
    </source>
</evidence>
<dbReference type="InterPro" id="IPR036043">
    <property type="entry name" value="Phosphoglycerate_kinase_sf"/>
</dbReference>
<dbReference type="InterPro" id="IPR015911">
    <property type="entry name" value="Phosphoglycerate_kinase_CS"/>
</dbReference>
<evidence type="ECO:0000256" key="10">
    <source>
        <dbReference type="ARBA" id="ARBA00022840"/>
    </source>
</evidence>
<feature type="binding site" evidence="12">
    <location>
        <position position="40"/>
    </location>
    <ligand>
        <name>(2R)-3-phosphoglycerate</name>
        <dbReference type="ChEBI" id="CHEBI:58272"/>
    </ligand>
</feature>
<dbReference type="FunFam" id="3.40.50.1260:FF:000006">
    <property type="entry name" value="Phosphoglycerate kinase"/>
    <property type="match status" value="1"/>
</dbReference>
<dbReference type="InterPro" id="IPR001576">
    <property type="entry name" value="Phosphoglycerate_kinase"/>
</dbReference>
<dbReference type="PANTHER" id="PTHR11406:SF23">
    <property type="entry name" value="PHOSPHOGLYCERATE KINASE 1, CHLOROPLASTIC-RELATED"/>
    <property type="match status" value="1"/>
</dbReference>
<dbReference type="GO" id="GO:0004618">
    <property type="term" value="F:phosphoglycerate kinase activity"/>
    <property type="evidence" value="ECO:0007669"/>
    <property type="project" value="UniProtKB-EC"/>
</dbReference>
<evidence type="ECO:0000256" key="14">
    <source>
        <dbReference type="RuleBase" id="RU000532"/>
    </source>
</evidence>
<dbReference type="PIRSF" id="PIRSF000724">
    <property type="entry name" value="Pgk"/>
    <property type="match status" value="1"/>
</dbReference>
<feature type="binding site" evidence="12">
    <location>
        <begin position="63"/>
        <end position="66"/>
    </location>
    <ligand>
        <name>substrate</name>
    </ligand>
</feature>
<evidence type="ECO:0000256" key="7">
    <source>
        <dbReference type="ARBA" id="ARBA00022679"/>
    </source>
</evidence>
<dbReference type="Pfam" id="PF00162">
    <property type="entry name" value="PGK"/>
    <property type="match status" value="1"/>
</dbReference>
<comment type="caution">
    <text evidence="15">The sequence shown here is derived from an EMBL/GenBank/DDBJ whole genome shotgun (WGS) entry which is preliminary data.</text>
</comment>
<reference evidence="15 16" key="1">
    <citation type="submission" date="2015-01" db="EMBL/GenBank/DDBJ databases">
        <title>Genome Sequencing of Rickettsiales.</title>
        <authorList>
            <person name="Daugherty S.C."/>
            <person name="Su Q."/>
            <person name="Abolude K."/>
            <person name="Beier-Sexton M."/>
            <person name="Carlyon J.A."/>
            <person name="Carter R."/>
            <person name="Day N.P."/>
            <person name="Dumler S.J."/>
            <person name="Dyachenko V."/>
            <person name="Godinez A."/>
            <person name="Kurtti T.J."/>
            <person name="Lichay M."/>
            <person name="Mullins K.E."/>
            <person name="Ott S."/>
            <person name="Pappas-Brown V."/>
            <person name="Paris D.H."/>
            <person name="Patel P."/>
            <person name="Richards A.L."/>
            <person name="Sadzewicz L."/>
            <person name="Sears K."/>
            <person name="Seidman D."/>
            <person name="Sengamalay N."/>
            <person name="Stenos J."/>
            <person name="Tallon L.J."/>
            <person name="Vincent G."/>
            <person name="Fraser C.M."/>
            <person name="Munderloh U."/>
            <person name="Dunning-Hotopp J.C."/>
        </authorList>
    </citation>
    <scope>NUCLEOTIDE SEQUENCE [LARGE SCALE GENOMIC DNA]</scope>
    <source>
        <strain evidence="15 16">ApNP</strain>
    </source>
</reference>
<dbReference type="GO" id="GO:0006096">
    <property type="term" value="P:glycolytic process"/>
    <property type="evidence" value="ECO:0007669"/>
    <property type="project" value="UniProtKB-KW"/>
</dbReference>
<evidence type="ECO:0000256" key="12">
    <source>
        <dbReference type="PIRSR" id="PIRSR000724-1"/>
    </source>
</evidence>
<dbReference type="Gene3D" id="3.40.50.1260">
    <property type="entry name" value="Phosphoglycerate kinase, N-terminal domain"/>
    <property type="match status" value="2"/>
</dbReference>
<gene>
    <name evidence="15" type="ORF">APHNP_0945</name>
</gene>
<protein>
    <recommendedName>
        <fullName evidence="6 14">Phosphoglycerate kinase</fullName>
        <ecNumber evidence="5 14">2.7.2.3</ecNumber>
    </recommendedName>
</protein>
<feature type="binding site" evidence="12">
    <location>
        <position position="154"/>
    </location>
    <ligand>
        <name>(2R)-3-phosphoglycerate</name>
        <dbReference type="ChEBI" id="CHEBI:58272"/>
    </ligand>
</feature>
<evidence type="ECO:0000256" key="11">
    <source>
        <dbReference type="ARBA" id="ARBA00023152"/>
    </source>
</evidence>
<dbReference type="EMBL" id="LANW01000001">
    <property type="protein sequence ID" value="KJV66942.1"/>
    <property type="molecule type" value="Genomic_DNA"/>
</dbReference>
<dbReference type="GO" id="GO:0005524">
    <property type="term" value="F:ATP binding"/>
    <property type="evidence" value="ECO:0007669"/>
    <property type="project" value="UniProtKB-KW"/>
</dbReference>
<comment type="similarity">
    <text evidence="3 14">Belongs to the phosphoglycerate kinase family.</text>
</comment>
<evidence type="ECO:0000313" key="16">
    <source>
        <dbReference type="Proteomes" id="UP000033385"/>
    </source>
</evidence>
<evidence type="ECO:0000256" key="2">
    <source>
        <dbReference type="ARBA" id="ARBA00004838"/>
    </source>
</evidence>
<dbReference type="PRINTS" id="PR00477">
    <property type="entry name" value="PHGLYCKINASE"/>
</dbReference>
<dbReference type="EC" id="2.7.2.3" evidence="5 14"/>
<dbReference type="PATRIC" id="fig|1359153.3.peg.971"/>
<sequence length="393" mass="43301">MGDIRDLPVIDAANISNSRVLLRVDLNVPISNGEVHDKTRIERIAPTVEFLVKAKAKVVMISHLGRPKAREEEFSLKQVVDVVSKVLGVEITFIPDITREEVDSVIDSLPWGSVVLLENLRFFAGEVENDLGFAGQLASLADIYVNDAFSCSHRKHASVDAIMNLLPSFAGFNLQEELNYLDGIVSESPGCHNRWGENFCKDTYAPKFCEQAGFSNIGGSLSTTFLDAMGFKVGNSFFEKNVEEALAVIEAAKESGCKIILPVDHAVAQNLEGPVTVKDNNDITMEDSIFDIGENTSRIIEETIRKCKTIFWNGPLGVFEHESFKGGTERLTKALVSCHKENGAKTIIGAAIVYSLCDRLVIVNKIFHMSLLAEEHFCTSLHCRGSTRIFSTT</sequence>